<keyword evidence="4" id="KW-0443">Lipid metabolism</keyword>
<comment type="similarity">
    <text evidence="6">Belongs to the acetyltransferase family. OlsB subfamily.</text>
</comment>
<dbReference type="AlphaFoldDB" id="V5BX45"/>
<comment type="function">
    <text evidence="9">Catalyzes the first step in the biosynthesis of ornithine lipids, which are phosphorus-free membrane lipids. Catalyzes the 3-hydroxyacyl-acyl carrier protein-dependent acylation of ornithine to form lyso-ornithine lipid (LOL).</text>
</comment>
<evidence type="ECO:0000256" key="4">
    <source>
        <dbReference type="ARBA" id="ARBA00023098"/>
    </source>
</evidence>
<dbReference type="Proteomes" id="UP000017842">
    <property type="component" value="Unassembled WGS sequence"/>
</dbReference>
<dbReference type="EMBL" id="AYLO01000055">
    <property type="protein sequence ID" value="ESS72434.1"/>
    <property type="molecule type" value="Genomic_DNA"/>
</dbReference>
<keyword evidence="2" id="KW-0444">Lipid biosynthesis</keyword>
<evidence type="ECO:0000256" key="3">
    <source>
        <dbReference type="ARBA" id="ARBA00022679"/>
    </source>
</evidence>
<reference evidence="11 12" key="1">
    <citation type="journal article" date="2013" name="Genome Announc.">
        <title>Draft Genome Sequence of the Methanotrophic Gammaproteobacterium Methyloglobulus morosus DSM 22980 Strain KoM1.</title>
        <authorList>
            <person name="Poehlein A."/>
            <person name="Deutzmann J.S."/>
            <person name="Daniel R."/>
            <person name="Simeonova D.D."/>
        </authorList>
    </citation>
    <scope>NUCLEOTIDE SEQUENCE [LARGE SCALE GENOMIC DNA]</scope>
    <source>
        <strain evidence="11 12">KoM1</strain>
    </source>
</reference>
<evidence type="ECO:0000256" key="6">
    <source>
        <dbReference type="ARBA" id="ARBA00038095"/>
    </source>
</evidence>
<dbReference type="PANTHER" id="PTHR37323:SF1">
    <property type="entry name" value="L-ORNITHINE N(ALPHA)-ACYLTRANSFERASE"/>
    <property type="match status" value="1"/>
</dbReference>
<dbReference type="eggNOG" id="COG3176">
    <property type="taxonomic scope" value="Bacteria"/>
</dbReference>
<keyword evidence="5" id="KW-0012">Acyltransferase</keyword>
<dbReference type="STRING" id="1116472.MGMO_57c00140"/>
<dbReference type="GO" id="GO:0043810">
    <property type="term" value="F:ornithine-acyl [acyl carrier protein] N-acyltransferase activity"/>
    <property type="evidence" value="ECO:0007669"/>
    <property type="project" value="UniProtKB-EC"/>
</dbReference>
<keyword evidence="12" id="KW-1185">Reference proteome</keyword>
<evidence type="ECO:0000313" key="12">
    <source>
        <dbReference type="Proteomes" id="UP000017842"/>
    </source>
</evidence>
<evidence type="ECO:0000256" key="7">
    <source>
        <dbReference type="ARBA" id="ARBA00039058"/>
    </source>
</evidence>
<dbReference type="SUPFAM" id="SSF55729">
    <property type="entry name" value="Acyl-CoA N-acyltransferases (Nat)"/>
    <property type="match status" value="1"/>
</dbReference>
<dbReference type="InterPro" id="IPR016181">
    <property type="entry name" value="Acyl_CoA_acyltransferase"/>
</dbReference>
<accession>V5BX45</accession>
<comment type="caution">
    <text evidence="11">The sequence shown here is derived from an EMBL/GenBank/DDBJ whole genome shotgun (WGS) entry which is preliminary data.</text>
</comment>
<proteinExistence type="inferred from homology"/>
<gene>
    <name evidence="11" type="ORF">MGMO_57c00140</name>
</gene>
<name>V5BX45_9GAMM</name>
<evidence type="ECO:0000313" key="11">
    <source>
        <dbReference type="EMBL" id="ESS72434.1"/>
    </source>
</evidence>
<keyword evidence="3" id="KW-0808">Transferase</keyword>
<sequence>MSMKILNTEQSAKTEKKLTCLIADTEALIREAQTLRYRVFAQEMGATLKSGSEGLDCDEVDSYCDHLIVYDNDSAKIVGYTRLLNQDQAKRLGRFYSQSEFNLDRILALPGRFLEVGRTCVDPDCRGGAVLTTLWSALVQYALEGQFNYLLGCASITPGVSGYAVDAVYRNIDAKNIAAPELQVKPLIPVPQALRCQRDESGIPPLLKAYLRFGALVCGEPYWDEDFNCMDLFILLPLDQIQERYSKHYMRGRQGNEVETSVVL</sequence>
<evidence type="ECO:0000256" key="8">
    <source>
        <dbReference type="ARBA" id="ARBA00039866"/>
    </source>
</evidence>
<protein>
    <recommendedName>
        <fullName evidence="8">L-ornithine N(alpha)-acyltransferase</fullName>
        <ecNumber evidence="7">2.3.2.30</ecNumber>
    </recommendedName>
</protein>
<dbReference type="Gene3D" id="3.40.630.30">
    <property type="match status" value="1"/>
</dbReference>
<comment type="catalytic activity">
    <reaction evidence="10">
        <text>a (3R)-hydroxyacyl-[ACP] + L-ornithine = a lyso-ornithine lipid + holo-[ACP] + H(+)</text>
        <dbReference type="Rhea" id="RHEA:20633"/>
        <dbReference type="Rhea" id="RHEA-COMP:9685"/>
        <dbReference type="Rhea" id="RHEA-COMP:9945"/>
        <dbReference type="ChEBI" id="CHEBI:15378"/>
        <dbReference type="ChEBI" id="CHEBI:46911"/>
        <dbReference type="ChEBI" id="CHEBI:64479"/>
        <dbReference type="ChEBI" id="CHEBI:78827"/>
        <dbReference type="ChEBI" id="CHEBI:138482"/>
        <dbReference type="EC" id="2.3.2.30"/>
    </reaction>
    <physiologicalReaction direction="left-to-right" evidence="10">
        <dbReference type="Rhea" id="RHEA:20634"/>
    </physiologicalReaction>
</comment>
<dbReference type="PATRIC" id="fig|1116472.3.peg.1762"/>
<dbReference type="PANTHER" id="PTHR37323">
    <property type="entry name" value="GCN5-RELATED N-ACETYLTRANSFERASE"/>
    <property type="match status" value="1"/>
</dbReference>
<evidence type="ECO:0000256" key="1">
    <source>
        <dbReference type="ARBA" id="ARBA00005189"/>
    </source>
</evidence>
<dbReference type="EC" id="2.3.2.30" evidence="7"/>
<organism evidence="11 12">
    <name type="scientific">Methyloglobulus morosus KoM1</name>
    <dbReference type="NCBI Taxonomy" id="1116472"/>
    <lineage>
        <taxon>Bacteria</taxon>
        <taxon>Pseudomonadati</taxon>
        <taxon>Pseudomonadota</taxon>
        <taxon>Gammaproteobacteria</taxon>
        <taxon>Methylococcales</taxon>
        <taxon>Methylococcaceae</taxon>
        <taxon>Methyloglobulus</taxon>
    </lineage>
</organism>
<evidence type="ECO:0000256" key="10">
    <source>
        <dbReference type="ARBA" id="ARBA00047785"/>
    </source>
</evidence>
<dbReference type="Pfam" id="PF13444">
    <property type="entry name" value="Acetyltransf_5"/>
    <property type="match status" value="1"/>
</dbReference>
<dbReference type="InterPro" id="IPR052351">
    <property type="entry name" value="Ornithine_N-alpha-AT"/>
</dbReference>
<evidence type="ECO:0000256" key="2">
    <source>
        <dbReference type="ARBA" id="ARBA00022516"/>
    </source>
</evidence>
<evidence type="ECO:0000256" key="5">
    <source>
        <dbReference type="ARBA" id="ARBA00023315"/>
    </source>
</evidence>
<dbReference type="GO" id="GO:0006629">
    <property type="term" value="P:lipid metabolic process"/>
    <property type="evidence" value="ECO:0007669"/>
    <property type="project" value="UniProtKB-KW"/>
</dbReference>
<evidence type="ECO:0000256" key="9">
    <source>
        <dbReference type="ARBA" id="ARBA00045724"/>
    </source>
</evidence>
<comment type="pathway">
    <text evidence="1">Lipid metabolism.</text>
</comment>